<evidence type="ECO:0000313" key="3">
    <source>
        <dbReference type="Proteomes" id="UP000019804"/>
    </source>
</evidence>
<dbReference type="GeneID" id="63693371"/>
<keyword evidence="3" id="KW-1185">Reference proteome</keyword>
<evidence type="ECO:0000313" key="2">
    <source>
        <dbReference type="EMBL" id="EYE97453.1"/>
    </source>
</evidence>
<proteinExistence type="predicted"/>
<protein>
    <recommendedName>
        <fullName evidence="1">BZIP domain-containing protein</fullName>
    </recommendedName>
</protein>
<evidence type="ECO:0000259" key="1">
    <source>
        <dbReference type="PROSITE" id="PS00036"/>
    </source>
</evidence>
<dbReference type="PROSITE" id="PS00036">
    <property type="entry name" value="BZIP_BASIC"/>
    <property type="match status" value="1"/>
</dbReference>
<dbReference type="OrthoDB" id="194358at2759"/>
<feature type="domain" description="BZIP" evidence="1">
    <location>
        <begin position="40"/>
        <end position="55"/>
    </location>
</feature>
<dbReference type="HOGENOM" id="CLU_1547212_0_0_1"/>
<dbReference type="InterPro" id="IPR004827">
    <property type="entry name" value="bZIP"/>
</dbReference>
<dbReference type="RefSeq" id="XP_040641141.1">
    <property type="nucleotide sequence ID" value="XM_040778247.1"/>
</dbReference>
<organism evidence="2 3">
    <name type="scientific">Aspergillus ruber (strain CBS 135680)</name>
    <dbReference type="NCBI Taxonomy" id="1388766"/>
    <lineage>
        <taxon>Eukaryota</taxon>
        <taxon>Fungi</taxon>
        <taxon>Dikarya</taxon>
        <taxon>Ascomycota</taxon>
        <taxon>Pezizomycotina</taxon>
        <taxon>Eurotiomycetes</taxon>
        <taxon>Eurotiomycetidae</taxon>
        <taxon>Eurotiales</taxon>
        <taxon>Aspergillaceae</taxon>
        <taxon>Aspergillus</taxon>
        <taxon>Aspergillus subgen. Aspergillus</taxon>
    </lineage>
</organism>
<gene>
    <name evidence="2" type="ORF">EURHEDRAFT_294601</name>
</gene>
<reference evidence="3" key="1">
    <citation type="journal article" date="2014" name="Nat. Commun.">
        <title>Genomic adaptations of the halophilic Dead Sea filamentous fungus Eurotium rubrum.</title>
        <authorList>
            <person name="Kis-Papo T."/>
            <person name="Weig A.R."/>
            <person name="Riley R."/>
            <person name="Persoh D."/>
            <person name="Salamov A."/>
            <person name="Sun H."/>
            <person name="Lipzen A."/>
            <person name="Wasser S.P."/>
            <person name="Rambold G."/>
            <person name="Grigoriev I.V."/>
            <person name="Nevo E."/>
        </authorList>
    </citation>
    <scope>NUCLEOTIDE SEQUENCE [LARGE SCALE GENOMIC DNA]</scope>
    <source>
        <strain evidence="3">CBS 135680</strain>
    </source>
</reference>
<dbReference type="EMBL" id="KK088415">
    <property type="protein sequence ID" value="EYE97453.1"/>
    <property type="molecule type" value="Genomic_DNA"/>
</dbReference>
<dbReference type="AlphaFoldDB" id="A0A017SKG9"/>
<name>A0A017SKG9_ASPRC</name>
<dbReference type="GO" id="GO:0003700">
    <property type="term" value="F:DNA-binding transcription factor activity"/>
    <property type="evidence" value="ECO:0007669"/>
    <property type="project" value="InterPro"/>
</dbReference>
<sequence length="173" mass="19583">MAGPQTSPNLYPDQYTLQPNVEFVFTSDENWSHVEDMALRRRIQNKAAQRRYRRKMRDQQAASTAGHRSPIPLAMELSPNLPWYPDSVQGPNPIATGEHTPALSWDSETDPFLNGMPNKSWQCHPSEELLFPPSDTSFLEQTGRSFHGALPIDDPFIAVGMSERNCQIQMRTG</sequence>
<dbReference type="Proteomes" id="UP000019804">
    <property type="component" value="Unassembled WGS sequence"/>
</dbReference>
<accession>A0A017SKG9</accession>